<dbReference type="Proteomes" id="UP001177341">
    <property type="component" value="Unassembled WGS sequence"/>
</dbReference>
<gene>
    <name evidence="7" type="ORF">Q4490_17315</name>
    <name evidence="8" type="ORF">Q8W30_16705</name>
</gene>
<feature type="transmembrane region" description="Helical" evidence="5">
    <location>
        <begin position="104"/>
        <end position="126"/>
    </location>
</feature>
<dbReference type="PROSITE" id="PS50928">
    <property type="entry name" value="ABC_TM1"/>
    <property type="match status" value="1"/>
</dbReference>
<evidence type="ECO:0000256" key="3">
    <source>
        <dbReference type="ARBA" id="ARBA00022989"/>
    </source>
</evidence>
<dbReference type="GeneID" id="89454715"/>
<comment type="similarity">
    <text evidence="5">Belongs to the binding-protein-dependent transport system permease family.</text>
</comment>
<evidence type="ECO:0000313" key="7">
    <source>
        <dbReference type="EMBL" id="MDO6455324.1"/>
    </source>
</evidence>
<proteinExistence type="inferred from homology"/>
<sequence length="234" mass="24750">MESLTTTCLQALTLLISGDRDLWVIIGVSCRVSLAAIGLSVIPAVLLGLYLAMVPFPGRWVVVAVLNALMAVPTVVVGLTLYLLLSRSGPLGEWQLLFTQPAMVIGQMLLAFPVIVCMSHAAFQALDKRAWETSRMLGASFGKAILTLMNEARFALTAAVVVAFGRIIAEVGCSMMIGGNIMNFTRNIPTAIALETSKGAFAQGVALGLVLLILALVLNVALALLRGRGQLQVS</sequence>
<dbReference type="Gene3D" id="1.10.3720.10">
    <property type="entry name" value="MetI-like"/>
    <property type="match status" value="1"/>
</dbReference>
<feature type="transmembrane region" description="Helical" evidence="5">
    <location>
        <begin position="60"/>
        <end position="84"/>
    </location>
</feature>
<evidence type="ECO:0000313" key="10">
    <source>
        <dbReference type="Proteomes" id="UP001177341"/>
    </source>
</evidence>
<dbReference type="GO" id="GO:0055085">
    <property type="term" value="P:transmembrane transport"/>
    <property type="evidence" value="ECO:0007669"/>
    <property type="project" value="InterPro"/>
</dbReference>
<dbReference type="NCBIfam" id="NF038017">
    <property type="entry name" value="ABC_perm1"/>
    <property type="match status" value="1"/>
</dbReference>
<keyword evidence="5" id="KW-0813">Transport</keyword>
<accession>A0AAW7XLZ7</accession>
<dbReference type="RefSeq" id="WP_075174248.1">
    <property type="nucleotide sequence ID" value="NZ_CAXHZV010000017.1"/>
</dbReference>
<evidence type="ECO:0000256" key="2">
    <source>
        <dbReference type="ARBA" id="ARBA00022692"/>
    </source>
</evidence>
<evidence type="ECO:0000313" key="9">
    <source>
        <dbReference type="Proteomes" id="UP001169862"/>
    </source>
</evidence>
<keyword evidence="10" id="KW-1185">Reference proteome</keyword>
<dbReference type="AlphaFoldDB" id="A0AAW7XLZ7"/>
<dbReference type="EMBL" id="JAUYVO010000016">
    <property type="protein sequence ID" value="MDP2524211.1"/>
    <property type="molecule type" value="Genomic_DNA"/>
</dbReference>
<comment type="subcellular location">
    <subcellularLocation>
        <location evidence="1 5">Cell membrane</location>
        <topology evidence="1 5">Multi-pass membrane protein</topology>
    </subcellularLocation>
</comment>
<evidence type="ECO:0000259" key="6">
    <source>
        <dbReference type="PROSITE" id="PS50928"/>
    </source>
</evidence>
<dbReference type="PANTHER" id="PTHR43632">
    <property type="entry name" value="PERMEASE COMPONENT OF TUNGSTATE ABC TRANSPORTER"/>
    <property type="match status" value="1"/>
</dbReference>
<dbReference type="SUPFAM" id="SSF161098">
    <property type="entry name" value="MetI-like"/>
    <property type="match status" value="1"/>
</dbReference>
<keyword evidence="4 5" id="KW-0472">Membrane</keyword>
<organism evidence="7 9">
    <name type="scientific">Neptunomonas phycophila</name>
    <dbReference type="NCBI Taxonomy" id="1572645"/>
    <lineage>
        <taxon>Bacteria</taxon>
        <taxon>Pseudomonadati</taxon>
        <taxon>Pseudomonadota</taxon>
        <taxon>Gammaproteobacteria</taxon>
        <taxon>Oceanospirillales</taxon>
        <taxon>Oceanospirillaceae</taxon>
        <taxon>Neptunomonas</taxon>
    </lineage>
</organism>
<feature type="transmembrane region" description="Helical" evidence="5">
    <location>
        <begin position="154"/>
        <end position="181"/>
    </location>
</feature>
<protein>
    <submittedName>
        <fullName evidence="7">ABC transporter permease</fullName>
    </submittedName>
</protein>
<evidence type="ECO:0000313" key="8">
    <source>
        <dbReference type="EMBL" id="MDP2524211.1"/>
    </source>
</evidence>
<keyword evidence="2 5" id="KW-0812">Transmembrane</keyword>
<reference evidence="7" key="1">
    <citation type="submission" date="2023-07" db="EMBL/GenBank/DDBJ databases">
        <title>Genome content predicts the carbon catabolic preferences of heterotrophic bacteria.</title>
        <authorList>
            <person name="Gralka M."/>
        </authorList>
    </citation>
    <scope>NUCLEOTIDE SEQUENCE</scope>
    <source>
        <strain evidence="8">5G01</strain>
        <strain evidence="7">I2M16</strain>
    </source>
</reference>
<dbReference type="InterPro" id="IPR000515">
    <property type="entry name" value="MetI-like"/>
</dbReference>
<evidence type="ECO:0000256" key="5">
    <source>
        <dbReference type="RuleBase" id="RU363032"/>
    </source>
</evidence>
<feature type="transmembrane region" description="Helical" evidence="5">
    <location>
        <begin position="34"/>
        <end position="53"/>
    </location>
</feature>
<dbReference type="EMBL" id="JAUOPG010000015">
    <property type="protein sequence ID" value="MDO6455324.1"/>
    <property type="molecule type" value="Genomic_DNA"/>
</dbReference>
<dbReference type="InterPro" id="IPR049783">
    <property type="entry name" value="ABC_perm_TupB-like"/>
</dbReference>
<comment type="caution">
    <text evidence="7">The sequence shown here is derived from an EMBL/GenBank/DDBJ whole genome shotgun (WGS) entry which is preliminary data.</text>
</comment>
<feature type="domain" description="ABC transmembrane type-1" evidence="6">
    <location>
        <begin position="26"/>
        <end position="222"/>
    </location>
</feature>
<keyword evidence="3 5" id="KW-1133">Transmembrane helix</keyword>
<dbReference type="Pfam" id="PF00528">
    <property type="entry name" value="BPD_transp_1"/>
    <property type="match status" value="1"/>
</dbReference>
<evidence type="ECO:0000256" key="1">
    <source>
        <dbReference type="ARBA" id="ARBA00004651"/>
    </source>
</evidence>
<evidence type="ECO:0000256" key="4">
    <source>
        <dbReference type="ARBA" id="ARBA00023136"/>
    </source>
</evidence>
<dbReference type="Proteomes" id="UP001169862">
    <property type="component" value="Unassembled WGS sequence"/>
</dbReference>
<dbReference type="CDD" id="cd06261">
    <property type="entry name" value="TM_PBP2"/>
    <property type="match status" value="1"/>
</dbReference>
<dbReference type="PANTHER" id="PTHR43632:SF1">
    <property type="entry name" value="PERMEASE COMPONENT OF TUNGSTATE ABC TRANSPORTER"/>
    <property type="match status" value="1"/>
</dbReference>
<name>A0AAW7XLZ7_9GAMM</name>
<dbReference type="GO" id="GO:0005886">
    <property type="term" value="C:plasma membrane"/>
    <property type="evidence" value="ECO:0007669"/>
    <property type="project" value="UniProtKB-SubCell"/>
</dbReference>
<dbReference type="InterPro" id="IPR035906">
    <property type="entry name" value="MetI-like_sf"/>
</dbReference>
<feature type="transmembrane region" description="Helical" evidence="5">
    <location>
        <begin position="201"/>
        <end position="225"/>
    </location>
</feature>